<feature type="transmembrane region" description="Helical" evidence="1">
    <location>
        <begin position="6"/>
        <end position="24"/>
    </location>
</feature>
<reference evidence="2 3" key="1">
    <citation type="submission" date="2016-09" db="EMBL/GenBank/DDBJ databases">
        <title>Complete genome of Desulfosporosinus sp. OL.</title>
        <authorList>
            <person name="Mardanov A."/>
            <person name="Beletsky A."/>
            <person name="Panova A."/>
            <person name="Karnachuk O."/>
            <person name="Ravin N."/>
        </authorList>
    </citation>
    <scope>NUCLEOTIDE SEQUENCE [LARGE SCALE GENOMIC DNA]</scope>
    <source>
        <strain evidence="2 3">OL</strain>
    </source>
</reference>
<protein>
    <submittedName>
        <fullName evidence="2">Uncharacterized protein</fullName>
    </submittedName>
</protein>
<dbReference type="STRING" id="1888891.DSOL_4818"/>
<proteinExistence type="predicted"/>
<evidence type="ECO:0000313" key="3">
    <source>
        <dbReference type="Proteomes" id="UP000186102"/>
    </source>
</evidence>
<accession>A0A1Q8QHS2</accession>
<evidence type="ECO:0000313" key="2">
    <source>
        <dbReference type="EMBL" id="OLN26865.1"/>
    </source>
</evidence>
<sequence>MTQATIVKALGFYIAIGCTGYMLASMKNAYFHLLQKYVRLLWGWPHRFIKRIDDANSLFVLVEGDGQCTISS</sequence>
<organism evidence="2 3">
    <name type="scientific">Desulfosporosinus metallidurans</name>
    <dbReference type="NCBI Taxonomy" id="1888891"/>
    <lineage>
        <taxon>Bacteria</taxon>
        <taxon>Bacillati</taxon>
        <taxon>Bacillota</taxon>
        <taxon>Clostridia</taxon>
        <taxon>Eubacteriales</taxon>
        <taxon>Desulfitobacteriaceae</taxon>
        <taxon>Desulfosporosinus</taxon>
    </lineage>
</organism>
<dbReference type="AlphaFoldDB" id="A0A1Q8QHS2"/>
<comment type="caution">
    <text evidence="2">The sequence shown here is derived from an EMBL/GenBank/DDBJ whole genome shotgun (WGS) entry which is preliminary data.</text>
</comment>
<keyword evidence="3" id="KW-1185">Reference proteome</keyword>
<name>A0A1Q8QHS2_9FIRM</name>
<keyword evidence="1" id="KW-0472">Membrane</keyword>
<dbReference type="Proteomes" id="UP000186102">
    <property type="component" value="Unassembled WGS sequence"/>
</dbReference>
<evidence type="ECO:0000256" key="1">
    <source>
        <dbReference type="SAM" id="Phobius"/>
    </source>
</evidence>
<dbReference type="EMBL" id="MLBF01000068">
    <property type="protein sequence ID" value="OLN26865.1"/>
    <property type="molecule type" value="Genomic_DNA"/>
</dbReference>
<gene>
    <name evidence="2" type="ORF">DSOL_4818</name>
</gene>
<keyword evidence="1" id="KW-0812">Transmembrane</keyword>
<keyword evidence="1" id="KW-1133">Transmembrane helix</keyword>